<reference evidence="6" key="1">
    <citation type="submission" date="2023-01" db="EMBL/GenBank/DDBJ databases">
        <title>The growth and conidiation of Purpureocillium lavendulum are regulated by nitrogen source and histone H3K14 acetylation.</title>
        <authorList>
            <person name="Tang P."/>
            <person name="Han J."/>
            <person name="Zhang C."/>
            <person name="Tang P."/>
            <person name="Qi F."/>
            <person name="Zhang K."/>
            <person name="Liang L."/>
        </authorList>
    </citation>
    <scope>NUCLEOTIDE SEQUENCE</scope>
    <source>
        <strain evidence="6">YMF1.00683</strain>
    </source>
</reference>
<comment type="similarity">
    <text evidence="1">Belongs to the paxM FAD-dependent monooxygenase family.</text>
</comment>
<evidence type="ECO:0000256" key="3">
    <source>
        <dbReference type="ARBA" id="ARBA00023033"/>
    </source>
</evidence>
<keyword evidence="5" id="KW-0812">Transmembrane</keyword>
<organism evidence="6 7">
    <name type="scientific">Purpureocillium lavendulum</name>
    <dbReference type="NCBI Taxonomy" id="1247861"/>
    <lineage>
        <taxon>Eukaryota</taxon>
        <taxon>Fungi</taxon>
        <taxon>Dikarya</taxon>
        <taxon>Ascomycota</taxon>
        <taxon>Pezizomycotina</taxon>
        <taxon>Sordariomycetes</taxon>
        <taxon>Hypocreomycetidae</taxon>
        <taxon>Hypocreales</taxon>
        <taxon>Ophiocordycipitaceae</taxon>
        <taxon>Purpureocillium</taxon>
    </lineage>
</organism>
<feature type="transmembrane region" description="Helical" evidence="5">
    <location>
        <begin position="151"/>
        <end position="171"/>
    </location>
</feature>
<dbReference type="Gene3D" id="3.50.50.60">
    <property type="entry name" value="FAD/NAD(P)-binding domain"/>
    <property type="match status" value="1"/>
</dbReference>
<dbReference type="PANTHER" id="PTHR13789">
    <property type="entry name" value="MONOOXYGENASE"/>
    <property type="match status" value="1"/>
</dbReference>
<proteinExistence type="inferred from homology"/>
<dbReference type="InterPro" id="IPR050493">
    <property type="entry name" value="FAD-dep_Monooxygenase_BioMet"/>
</dbReference>
<keyword evidence="5" id="KW-0472">Membrane</keyword>
<feature type="region of interest" description="Disordered" evidence="4">
    <location>
        <begin position="667"/>
        <end position="698"/>
    </location>
</feature>
<feature type="transmembrane region" description="Helical" evidence="5">
    <location>
        <begin position="243"/>
        <end position="265"/>
    </location>
</feature>
<feature type="transmembrane region" description="Helical" evidence="5">
    <location>
        <begin position="311"/>
        <end position="332"/>
    </location>
</feature>
<dbReference type="AlphaFoldDB" id="A0AB34FWD6"/>
<accession>A0AB34FWD6</accession>
<evidence type="ECO:0000256" key="1">
    <source>
        <dbReference type="ARBA" id="ARBA00007992"/>
    </source>
</evidence>
<feature type="compositionally biased region" description="Basic and acidic residues" evidence="4">
    <location>
        <begin position="676"/>
        <end position="686"/>
    </location>
</feature>
<dbReference type="GO" id="GO:0004497">
    <property type="term" value="F:monooxygenase activity"/>
    <property type="evidence" value="ECO:0007669"/>
    <property type="project" value="UniProtKB-KW"/>
</dbReference>
<comment type="caution">
    <text evidence="6">The sequence shown here is derived from an EMBL/GenBank/DDBJ whole genome shotgun (WGS) entry which is preliminary data.</text>
</comment>
<dbReference type="SUPFAM" id="SSF51905">
    <property type="entry name" value="FAD/NAD(P)-binding domain"/>
    <property type="match status" value="1"/>
</dbReference>
<evidence type="ECO:0000256" key="4">
    <source>
        <dbReference type="SAM" id="MobiDB-lite"/>
    </source>
</evidence>
<keyword evidence="2" id="KW-0560">Oxidoreductase</keyword>
<feature type="transmembrane region" description="Helical" evidence="5">
    <location>
        <begin position="201"/>
        <end position="223"/>
    </location>
</feature>
<gene>
    <name evidence="6" type="ORF">O9K51_02097</name>
</gene>
<protein>
    <submittedName>
        <fullName evidence="6">Defects in morphology protein 1</fullName>
    </submittedName>
</protein>
<name>A0AB34FWD6_9HYPO</name>
<keyword evidence="7" id="KW-1185">Reference proteome</keyword>
<dbReference type="EMBL" id="JAQHRD010000002">
    <property type="protein sequence ID" value="KAJ6443712.1"/>
    <property type="molecule type" value="Genomic_DNA"/>
</dbReference>
<keyword evidence="3" id="KW-0503">Monooxygenase</keyword>
<sequence length="935" mass="102913">MGAFFSRRGRDENSLPAGAFPAGNLSSLDSPSIAPYMGINTGLYNSIPTSDLPPIPFEWIVSPQSVAGTTCPNGAQILTWFGVTEAVITLLMPLAAYRPFVHFLSRGLLGRRSKNSVWLAWTVTVACQLLANAVGAGLIGNTLGYGHLNMLHIFTVLMARPRFHPVVLALLRTVVRIRRPRDWDSTTIIQRKVDERVEFPYADAWIATSLSELLLLIISAIFTGVTWHRLPGDSKPREFISDHVSFVASTPGLLLLCMIALIPVYKRYGEAFPSEGRRYETGRHWGARVRRDGTARVGIKHTKRQTVLKRWASAVVGGLMLGYVTLVQFAYWTRFLEMSGVLFCPPKLMGTGIVWAVFTLAAQAALGKGPCYECGPKATSTKKALCNRKCIDTSSDKKNCGGCGKIKSPVFRSRKFWAPAHYSTQSNCEVSWRITLGPFAVSAAQQAARFEKRFQTDRPSVQNVFYELAVSSGVELHFGKAVVKVEDLPDNASLVTADGLTHNVDLVIAADGIKSMTRKMLFPARNVNPIPLRESIFLTRCRVADIAEDKRLAAWLESGTKHGVLGPDRFILSRHMHDGYLGVQFIDVDHADPGPVDANWNTPANVDALRARFSDFGLITRAYLEHMLGLLGRGFGISAYVPAVTEAWVKLRKPRCEVFMRQSTDNARSWSLPDGPEQKARDEKLSRLSGRHPPDLNSVKMDMTAAQHSPEFLKWVRDYDVVREPMVMPSTGQRWTSNGTLEDVHNLVVWKTTPASTVKAITLALYITMRSLRNMLIGFGAIPLLSSGASAGQTLQVVWSSGHFETIAGTATGNEIGHSSGFAITDDKGTELYSSGSPGDHSPCYNVENGRTFQISSSCWNKPRWFHCLSDFGGNPKICEVQRDGDYKVLASGKSNVKDKFIGIAVSQSGYCGASFELDGNEKCDKSATFKFVKG</sequence>
<keyword evidence="5" id="KW-1133">Transmembrane helix</keyword>
<evidence type="ECO:0000256" key="5">
    <source>
        <dbReference type="SAM" id="Phobius"/>
    </source>
</evidence>
<evidence type="ECO:0000256" key="2">
    <source>
        <dbReference type="ARBA" id="ARBA00023002"/>
    </source>
</evidence>
<dbReference type="PANTHER" id="PTHR13789:SF309">
    <property type="entry name" value="PUTATIVE (AFU_ORTHOLOGUE AFUA_6G14510)-RELATED"/>
    <property type="match status" value="1"/>
</dbReference>
<feature type="transmembrane region" description="Helical" evidence="5">
    <location>
        <begin position="118"/>
        <end position="139"/>
    </location>
</feature>
<dbReference type="Proteomes" id="UP001163105">
    <property type="component" value="Unassembled WGS sequence"/>
</dbReference>
<dbReference type="InterPro" id="IPR036188">
    <property type="entry name" value="FAD/NAD-bd_sf"/>
</dbReference>
<evidence type="ECO:0000313" key="6">
    <source>
        <dbReference type="EMBL" id="KAJ6443712.1"/>
    </source>
</evidence>
<evidence type="ECO:0000313" key="7">
    <source>
        <dbReference type="Proteomes" id="UP001163105"/>
    </source>
</evidence>